<proteinExistence type="inferred from homology"/>
<keyword evidence="4" id="KW-0223">Dioxygenase</keyword>
<dbReference type="GO" id="GO:0016706">
    <property type="term" value="F:2-oxoglutarate-dependent dioxygenase activity"/>
    <property type="evidence" value="ECO:0007669"/>
    <property type="project" value="TreeGrafter"/>
</dbReference>
<dbReference type="InterPro" id="IPR051323">
    <property type="entry name" value="AtsK-like"/>
</dbReference>
<organism evidence="8 9">
    <name type="scientific">Knufia peltigerae</name>
    <dbReference type="NCBI Taxonomy" id="1002370"/>
    <lineage>
        <taxon>Eukaryota</taxon>
        <taxon>Fungi</taxon>
        <taxon>Dikarya</taxon>
        <taxon>Ascomycota</taxon>
        <taxon>Pezizomycotina</taxon>
        <taxon>Eurotiomycetes</taxon>
        <taxon>Chaetothyriomycetidae</taxon>
        <taxon>Chaetothyriales</taxon>
        <taxon>Trichomeriaceae</taxon>
        <taxon>Knufia</taxon>
    </lineage>
</organism>
<dbReference type="EMBL" id="JAPDRN010000280">
    <property type="protein sequence ID" value="KAJ9608603.1"/>
    <property type="molecule type" value="Genomic_DNA"/>
</dbReference>
<evidence type="ECO:0000313" key="9">
    <source>
        <dbReference type="Proteomes" id="UP001172681"/>
    </source>
</evidence>
<evidence type="ECO:0000256" key="4">
    <source>
        <dbReference type="ARBA" id="ARBA00022964"/>
    </source>
</evidence>
<comment type="similarity">
    <text evidence="2">Belongs to the TfdA dioxygenase family.</text>
</comment>
<keyword evidence="5" id="KW-0560">Oxidoreductase</keyword>
<evidence type="ECO:0000256" key="6">
    <source>
        <dbReference type="ARBA" id="ARBA00023004"/>
    </source>
</evidence>
<dbReference type="PANTHER" id="PTHR30468:SF1">
    <property type="entry name" value="ALPHA-KETOGLUTARATE-DEPENDENT SULFONATE DIOXYGENASE"/>
    <property type="match status" value="1"/>
</dbReference>
<keyword evidence="6" id="KW-0408">Iron</keyword>
<accession>A0AA38X828</accession>
<dbReference type="InterPro" id="IPR003819">
    <property type="entry name" value="TauD/TfdA-like"/>
</dbReference>
<dbReference type="InterPro" id="IPR042098">
    <property type="entry name" value="TauD-like_sf"/>
</dbReference>
<name>A0AA38X828_9EURO</name>
<dbReference type="GO" id="GO:0046872">
    <property type="term" value="F:metal ion binding"/>
    <property type="evidence" value="ECO:0007669"/>
    <property type="project" value="UniProtKB-KW"/>
</dbReference>
<keyword evidence="3" id="KW-0479">Metal-binding</keyword>
<comment type="cofactor">
    <cofactor evidence="1">
        <name>Fe(2+)</name>
        <dbReference type="ChEBI" id="CHEBI:29033"/>
    </cofactor>
</comment>
<reference evidence="8" key="1">
    <citation type="submission" date="2022-10" db="EMBL/GenBank/DDBJ databases">
        <title>Culturing micro-colonial fungi from biological soil crusts in the Mojave desert and describing Neophaeococcomyces mojavensis, and introducing the new genera and species Taxawa tesnikishii.</title>
        <authorList>
            <person name="Kurbessoian T."/>
            <person name="Stajich J.E."/>
        </authorList>
    </citation>
    <scope>NUCLEOTIDE SEQUENCE</scope>
    <source>
        <strain evidence="8">TK_35</strain>
    </source>
</reference>
<feature type="domain" description="TauD/TfdA-like" evidence="7">
    <location>
        <begin position="92"/>
        <end position="285"/>
    </location>
</feature>
<evidence type="ECO:0000313" key="8">
    <source>
        <dbReference type="EMBL" id="KAJ9608603.1"/>
    </source>
</evidence>
<evidence type="ECO:0000256" key="1">
    <source>
        <dbReference type="ARBA" id="ARBA00001954"/>
    </source>
</evidence>
<dbReference type="PANTHER" id="PTHR30468">
    <property type="entry name" value="ALPHA-KETOGLUTARATE-DEPENDENT SULFONATE DIOXYGENASE"/>
    <property type="match status" value="1"/>
</dbReference>
<sequence length="308" mass="33607">MIAETPAEITVPGVAALAASALCTSYTSYLAARNIATAYPQAKYLEYLPSTEHGSNPGYHGEFEHVEPGTRADPAMPNLKGLPGYTEEYTLLLVWRGVLAFHDQDLKDQGIEKFKEFGNHFGPLHRHPTQSCIKGHNDLTIIYEGPEPGADKLRKELGHGSKNTYVQWHTDQCHEPQPPAVSMLVALEVPAAGGGDTLFCSATRAYDTLSPAMQTFVCTLWSENSSKLISDSSAKIGGPVRRAPVPVAHPAVRVHPTTGQRSLFHNPHFSTDRIHGLKKQENIAVGSFLKNQENLLSAMIISALPHEK</sequence>
<dbReference type="GO" id="GO:0005737">
    <property type="term" value="C:cytoplasm"/>
    <property type="evidence" value="ECO:0007669"/>
    <property type="project" value="TreeGrafter"/>
</dbReference>
<protein>
    <recommendedName>
        <fullName evidence="7">TauD/TfdA-like domain-containing protein</fullName>
    </recommendedName>
</protein>
<evidence type="ECO:0000256" key="5">
    <source>
        <dbReference type="ARBA" id="ARBA00023002"/>
    </source>
</evidence>
<keyword evidence="9" id="KW-1185">Reference proteome</keyword>
<evidence type="ECO:0000256" key="3">
    <source>
        <dbReference type="ARBA" id="ARBA00022723"/>
    </source>
</evidence>
<evidence type="ECO:0000256" key="2">
    <source>
        <dbReference type="ARBA" id="ARBA00005896"/>
    </source>
</evidence>
<dbReference type="AlphaFoldDB" id="A0AA38X828"/>
<dbReference type="Gene3D" id="3.60.130.10">
    <property type="entry name" value="Clavaminate synthase-like"/>
    <property type="match status" value="1"/>
</dbReference>
<comment type="caution">
    <text evidence="8">The sequence shown here is derived from an EMBL/GenBank/DDBJ whole genome shotgun (WGS) entry which is preliminary data.</text>
</comment>
<evidence type="ECO:0000259" key="7">
    <source>
        <dbReference type="Pfam" id="PF02668"/>
    </source>
</evidence>
<gene>
    <name evidence="8" type="ORF">H2204_015648</name>
</gene>
<dbReference type="Proteomes" id="UP001172681">
    <property type="component" value="Unassembled WGS sequence"/>
</dbReference>
<dbReference type="Pfam" id="PF02668">
    <property type="entry name" value="TauD"/>
    <property type="match status" value="1"/>
</dbReference>
<dbReference type="SUPFAM" id="SSF51197">
    <property type="entry name" value="Clavaminate synthase-like"/>
    <property type="match status" value="1"/>
</dbReference>